<accession>A0A6M0RT13</accession>
<dbReference type="InterPro" id="IPR021809">
    <property type="entry name" value="DUF3386"/>
</dbReference>
<dbReference type="Pfam" id="PF11866">
    <property type="entry name" value="DUF3386"/>
    <property type="match status" value="1"/>
</dbReference>
<sequence>MTAVQLSARDIMRAAYENRYTWDGNFPGYTTDVEFKHGEQTYIGKARVNPDLSAEVFDIEDEAALKLVKGQLWEVAIHRVRREFEDTHGKNTFAMGDTDERGAVEILVEGKSTGDKYKVLDNEVVLVHRHIHGVVVTINTFSTHDTGAGYLSHTYDSVYHDPKTGEQKKGRSEFTDEYDKVGDYFILTRRAISSDDEGDMEFNFSNIQFLATAAK</sequence>
<name>A0A6M0RT13_9CYAN</name>
<reference evidence="1 2" key="1">
    <citation type="journal article" date="2020" name="Microb. Ecol.">
        <title>Ecogenomics of the Marine Benthic Filamentous Cyanobacterium Adonisia.</title>
        <authorList>
            <person name="Walter J.M."/>
            <person name="Coutinho F.H."/>
            <person name="Leomil L."/>
            <person name="Hargreaves P.I."/>
            <person name="Campeao M.E."/>
            <person name="Vieira V.V."/>
            <person name="Silva B.S."/>
            <person name="Fistarol G.O."/>
            <person name="Salomon P.S."/>
            <person name="Sawabe T."/>
            <person name="Mino S."/>
            <person name="Hosokawa M."/>
            <person name="Miyashita H."/>
            <person name="Maruyama F."/>
            <person name="van Verk M.C."/>
            <person name="Dutilh B.E."/>
            <person name="Thompson C.C."/>
            <person name="Thompson F.L."/>
        </authorList>
    </citation>
    <scope>NUCLEOTIDE SEQUENCE [LARGE SCALE GENOMIC DNA]</scope>
    <source>
        <strain evidence="1 2">CCMR0081</strain>
    </source>
</reference>
<dbReference type="EMBL" id="QXHD01000004">
    <property type="protein sequence ID" value="NEZ58902.1"/>
    <property type="molecule type" value="Genomic_DNA"/>
</dbReference>
<proteinExistence type="predicted"/>
<keyword evidence="2" id="KW-1185">Reference proteome</keyword>
<dbReference type="RefSeq" id="WP_163701813.1">
    <property type="nucleotide sequence ID" value="NZ_QXHD01000004.1"/>
</dbReference>
<evidence type="ECO:0000313" key="2">
    <source>
        <dbReference type="Proteomes" id="UP000481033"/>
    </source>
</evidence>
<gene>
    <name evidence="1" type="ORF">DXZ20_25320</name>
</gene>
<dbReference type="AlphaFoldDB" id="A0A6M0RT13"/>
<comment type="caution">
    <text evidence="1">The sequence shown here is derived from an EMBL/GenBank/DDBJ whole genome shotgun (WGS) entry which is preliminary data.</text>
</comment>
<dbReference type="Proteomes" id="UP000481033">
    <property type="component" value="Unassembled WGS sequence"/>
</dbReference>
<protein>
    <submittedName>
        <fullName evidence="1">DUF3386 domain-containing protein</fullName>
    </submittedName>
</protein>
<evidence type="ECO:0000313" key="1">
    <source>
        <dbReference type="EMBL" id="NEZ58902.1"/>
    </source>
</evidence>
<organism evidence="1 2">
    <name type="scientific">Adonisia turfae CCMR0081</name>
    <dbReference type="NCBI Taxonomy" id="2292702"/>
    <lineage>
        <taxon>Bacteria</taxon>
        <taxon>Bacillati</taxon>
        <taxon>Cyanobacteriota</taxon>
        <taxon>Adonisia</taxon>
        <taxon>Adonisia turfae</taxon>
    </lineage>
</organism>